<proteinExistence type="predicted"/>
<sequence length="122" mass="11714">MTITADDGPDGSGVASIIHAVDGGAQQTVDGAATTVPVTGDRTHTASYFATDNAGNAGAEQMQTVRIDTAAPAALGLSVPAYVSSANVAAVPVTGTAEAGSTISLTISDAGAAHTVTVTATA</sequence>
<dbReference type="AlphaFoldDB" id="A0A4R5Y8N5"/>
<dbReference type="OrthoDB" id="3298563at2"/>
<evidence type="ECO:0000313" key="1">
    <source>
        <dbReference type="EMBL" id="TDL41120.1"/>
    </source>
</evidence>
<comment type="caution">
    <text evidence="1">The sequence shown here is derived from an EMBL/GenBank/DDBJ whole genome shotgun (WGS) entry which is preliminary data.</text>
</comment>
<dbReference type="Proteomes" id="UP000294621">
    <property type="component" value="Unassembled WGS sequence"/>
</dbReference>
<organism evidence="1 2">
    <name type="scientific">Arthrobacter nitrophenolicus</name>
    <dbReference type="NCBI Taxonomy" id="683150"/>
    <lineage>
        <taxon>Bacteria</taxon>
        <taxon>Bacillati</taxon>
        <taxon>Actinomycetota</taxon>
        <taxon>Actinomycetes</taxon>
        <taxon>Micrococcales</taxon>
        <taxon>Micrococcaceae</taxon>
        <taxon>Arthrobacter</taxon>
    </lineage>
</organism>
<protein>
    <submittedName>
        <fullName evidence="1">Uncharacterized protein</fullName>
    </submittedName>
</protein>
<dbReference type="EMBL" id="SMZQ01000001">
    <property type="protein sequence ID" value="TDL41120.1"/>
    <property type="molecule type" value="Genomic_DNA"/>
</dbReference>
<reference evidence="1 2" key="1">
    <citation type="submission" date="2019-03" db="EMBL/GenBank/DDBJ databases">
        <title>Genome Sequencing and Assembly of Various Microbes Isolated from Partially Reclaimed Soil and Acid Mine Drainage (AMD) Site.</title>
        <authorList>
            <person name="Steinbock B."/>
            <person name="Bechtold R."/>
            <person name="Sevigny J.L."/>
            <person name="Thomas D."/>
            <person name="Cuthill L.R."/>
            <person name="Aveiro Johannsen E.J."/>
            <person name="Thomas K."/>
            <person name="Ghosh A."/>
        </authorList>
    </citation>
    <scope>NUCLEOTIDE SEQUENCE [LARGE SCALE GENOMIC DNA]</scope>
    <source>
        <strain evidence="1 2">S-A1</strain>
    </source>
</reference>
<evidence type="ECO:0000313" key="2">
    <source>
        <dbReference type="Proteomes" id="UP000294621"/>
    </source>
</evidence>
<accession>A0A4R5Y8N5</accession>
<dbReference type="RefSeq" id="WP_133345440.1">
    <property type="nucleotide sequence ID" value="NZ_SMZQ01000001.1"/>
</dbReference>
<name>A0A4R5Y8N5_9MICC</name>
<dbReference type="Gene3D" id="2.60.40.1800">
    <property type="match status" value="1"/>
</dbReference>
<gene>
    <name evidence="1" type="ORF">E2R57_00055</name>
</gene>